<keyword evidence="1" id="KW-1133">Transmembrane helix</keyword>
<feature type="transmembrane region" description="Helical" evidence="1">
    <location>
        <begin position="701"/>
        <end position="724"/>
    </location>
</feature>
<feature type="transmembrane region" description="Helical" evidence="1">
    <location>
        <begin position="451"/>
        <end position="470"/>
    </location>
</feature>
<feature type="transmembrane region" description="Helical" evidence="1">
    <location>
        <begin position="634"/>
        <end position="652"/>
    </location>
</feature>
<dbReference type="AlphaFoldDB" id="A0A2N3YJH2"/>
<dbReference type="RefSeq" id="WP_101395490.1">
    <property type="nucleotide sequence ID" value="NZ_PJNE01000001.1"/>
</dbReference>
<protein>
    <submittedName>
        <fullName evidence="3">Uncharacterized protein</fullName>
    </submittedName>
</protein>
<evidence type="ECO:0000256" key="2">
    <source>
        <dbReference type="SAM" id="SignalP"/>
    </source>
</evidence>
<keyword evidence="4" id="KW-1185">Reference proteome</keyword>
<dbReference type="EMBL" id="PJNE01000001">
    <property type="protein sequence ID" value="PKW27007.1"/>
    <property type="molecule type" value="Genomic_DNA"/>
</dbReference>
<keyword evidence="1" id="KW-0472">Membrane</keyword>
<evidence type="ECO:0000313" key="3">
    <source>
        <dbReference type="EMBL" id="PKW27007.1"/>
    </source>
</evidence>
<gene>
    <name evidence="3" type="ORF">ATL31_1836</name>
</gene>
<dbReference type="OrthoDB" id="3264110at2"/>
<dbReference type="Proteomes" id="UP000233781">
    <property type="component" value="Unassembled WGS sequence"/>
</dbReference>
<sequence>MTRRALAVALALVVSLAGLAAAVAGASPATPGASGARSSTAADDRMGAVVLIGTAGLRWSDVDEQRTPNLWLLLRDGSSAALSVRSVYADTCPVDGWLGVSAGGRAAAPRPGSAADPADRACPGPPSVVDGRVAQWPAYLRAARDERFDSRLGLLARQVTDAGLCVRSLGPYAAAGGALPDGRLQQWSELAPEDLLVDLNACPVTLVDVGVVRDPGAQTAGEAPSGSRAQQVRDIDARIGAVIAAGPNGADFVVASLGDAGRSERLRMVVARGPHFGPGMLRSGSTRQLGLAQTSDLTATVLAGVGVAVPDAIQGSPLRSDPAPDNSERRARERLQTLRDLDESSHDVHDLVEPFFQVFSYGQLVVYLLALVVWTRRLGSDEGRIRLLGRVRTFAVVAASIPVSTFLANLTPWWRFPVEMVSVVAAVLVFAAVISTVALRGPWGHRPLGPLAFVSAVTIAVLSVDVMTGSRLQLSSLMGLQPVVGGRFYGMGNPTFGLYGTATVLLATAVSSVLVARGARTAAAVAVGVLGAFAVVVDGAPFWGADGGGPPALVPAVVYLVLAVLGIRLTWKRGALVVAGVVGLFLVVAGLDWLRAPAARSHLGRFVQAMLDGTADDIVVRKAQQNYDLLTADLPLNLLVPLALLVAIVLLARPTSWGSRRLSRWSATAPTLRPGLVALVMMLTIGFLVNDSGVSIPAVGASLAAPLIVSVVVAFVLGEARAVAPTRAGRRARRAR</sequence>
<feature type="transmembrane region" description="Helical" evidence="1">
    <location>
        <begin position="394"/>
        <end position="414"/>
    </location>
</feature>
<feature type="transmembrane region" description="Helical" evidence="1">
    <location>
        <begin position="574"/>
        <end position="594"/>
    </location>
</feature>
<feature type="chain" id="PRO_5039254030" evidence="2">
    <location>
        <begin position="21"/>
        <end position="736"/>
    </location>
</feature>
<feature type="signal peptide" evidence="2">
    <location>
        <begin position="1"/>
        <end position="20"/>
    </location>
</feature>
<feature type="transmembrane region" description="Helical" evidence="1">
    <location>
        <begin position="549"/>
        <end position="567"/>
    </location>
</feature>
<accession>A0A2N3YJH2</accession>
<feature type="transmembrane region" description="Helical" evidence="1">
    <location>
        <begin position="496"/>
        <end position="516"/>
    </location>
</feature>
<keyword evidence="1" id="KW-0812">Transmembrane</keyword>
<reference evidence="3 4" key="1">
    <citation type="submission" date="2017-12" db="EMBL/GenBank/DDBJ databases">
        <title>Sequencing the genomes of 1000 Actinobacteria strains.</title>
        <authorList>
            <person name="Klenk H.-P."/>
        </authorList>
    </citation>
    <scope>NUCLEOTIDE SEQUENCE [LARGE SCALE GENOMIC DNA]</scope>
    <source>
        <strain evidence="3 4">DSM 12806</strain>
    </source>
</reference>
<evidence type="ECO:0000313" key="4">
    <source>
        <dbReference type="Proteomes" id="UP000233781"/>
    </source>
</evidence>
<keyword evidence="2" id="KW-0732">Signal</keyword>
<feature type="transmembrane region" description="Helical" evidence="1">
    <location>
        <begin position="420"/>
        <end position="439"/>
    </location>
</feature>
<organism evidence="3 4">
    <name type="scientific">Phycicoccus duodecadis</name>
    <dbReference type="NCBI Taxonomy" id="173053"/>
    <lineage>
        <taxon>Bacteria</taxon>
        <taxon>Bacillati</taxon>
        <taxon>Actinomycetota</taxon>
        <taxon>Actinomycetes</taxon>
        <taxon>Micrococcales</taxon>
        <taxon>Intrasporangiaceae</taxon>
        <taxon>Phycicoccus</taxon>
    </lineage>
</organism>
<feature type="transmembrane region" description="Helical" evidence="1">
    <location>
        <begin position="355"/>
        <end position="374"/>
    </location>
</feature>
<name>A0A2N3YJH2_9MICO</name>
<feature type="transmembrane region" description="Helical" evidence="1">
    <location>
        <begin position="523"/>
        <end position="543"/>
    </location>
</feature>
<comment type="caution">
    <text evidence="3">The sequence shown here is derived from an EMBL/GenBank/DDBJ whole genome shotgun (WGS) entry which is preliminary data.</text>
</comment>
<feature type="transmembrane region" description="Helical" evidence="1">
    <location>
        <begin position="672"/>
        <end position="689"/>
    </location>
</feature>
<evidence type="ECO:0000256" key="1">
    <source>
        <dbReference type="SAM" id="Phobius"/>
    </source>
</evidence>
<proteinExistence type="predicted"/>